<name>A0AAD7C999_9AGAR</name>
<feature type="region of interest" description="Disordered" evidence="1">
    <location>
        <begin position="585"/>
        <end position="606"/>
    </location>
</feature>
<keyword evidence="3" id="KW-1185">Reference proteome</keyword>
<evidence type="ECO:0000313" key="3">
    <source>
        <dbReference type="Proteomes" id="UP001221142"/>
    </source>
</evidence>
<evidence type="ECO:0000256" key="1">
    <source>
        <dbReference type="SAM" id="MobiDB-lite"/>
    </source>
</evidence>
<evidence type="ECO:0000313" key="2">
    <source>
        <dbReference type="EMBL" id="KAJ7642195.1"/>
    </source>
</evidence>
<organism evidence="2 3">
    <name type="scientific">Roridomyces roridus</name>
    <dbReference type="NCBI Taxonomy" id="1738132"/>
    <lineage>
        <taxon>Eukaryota</taxon>
        <taxon>Fungi</taxon>
        <taxon>Dikarya</taxon>
        <taxon>Basidiomycota</taxon>
        <taxon>Agaricomycotina</taxon>
        <taxon>Agaricomycetes</taxon>
        <taxon>Agaricomycetidae</taxon>
        <taxon>Agaricales</taxon>
        <taxon>Marasmiineae</taxon>
        <taxon>Mycenaceae</taxon>
        <taxon>Roridomyces</taxon>
    </lineage>
</organism>
<protein>
    <submittedName>
        <fullName evidence="2">Uncharacterized protein</fullName>
    </submittedName>
</protein>
<dbReference type="Proteomes" id="UP001221142">
    <property type="component" value="Unassembled WGS sequence"/>
</dbReference>
<proteinExistence type="predicted"/>
<gene>
    <name evidence="2" type="ORF">FB45DRAFT_1126561</name>
</gene>
<feature type="compositionally biased region" description="Polar residues" evidence="1">
    <location>
        <begin position="33"/>
        <end position="47"/>
    </location>
</feature>
<feature type="region of interest" description="Disordered" evidence="1">
    <location>
        <begin position="28"/>
        <end position="47"/>
    </location>
</feature>
<sequence>MLDTVAFADLFPSFVPAGGILALDEDFDEDTGNSEASTNSTLSNGTDPDTAAFGDIFVYSPNENAVSSLDTVDTDWVIPAGVCDPINEQPQTVPIYCSANMNTSSCANVMIGGAENTIVKMPSTCGPGPYARISSLNIHPSPESLGLSAEQMAQKPASEPVFLLTFDFDFSVIPEENGPIFMRADMTDMPGYWDDIVDEPNTRKRGIRVSRELEHAIEPRWGGSFTDWLAKVTAVKNGADATRTFHWNDSWTIFNETVKCPTFDASLKVGVNGTAAMNAQYGYYLQATVVPPSIIDSYIYFTSASAVNGQFSLSGKANVTYNSTKVTFAQFGFPGMSVPGLITIGPSLVIQGFSETSYFLALVIVLIPSLVQGQLALDGQFNTSLGRTFPDVSFSLGKNAPDNFSAPVVPDIATQGVSLETTYDVDVSGNLSLHVVPSIQIGLSILNGQLVDAQAFVAVDLFGGVHVNGSVSSAEAPQLCVGAFYGVSVCSDVGLEGMVPYWEAQPLEHNFFETQQQFFSKCFNSSANPGSGEMAGLSNGTLALGTAVLPRGLSSAHENTLFADKRDRMIPTTTRTGATLVRRDVTASPSPVPGNLLCPAAASTKA</sequence>
<dbReference type="EMBL" id="JARKIF010000004">
    <property type="protein sequence ID" value="KAJ7642195.1"/>
    <property type="molecule type" value="Genomic_DNA"/>
</dbReference>
<reference evidence="2" key="1">
    <citation type="submission" date="2023-03" db="EMBL/GenBank/DDBJ databases">
        <title>Massive genome expansion in bonnet fungi (Mycena s.s.) driven by repeated elements and novel gene families across ecological guilds.</title>
        <authorList>
            <consortium name="Lawrence Berkeley National Laboratory"/>
            <person name="Harder C.B."/>
            <person name="Miyauchi S."/>
            <person name="Viragh M."/>
            <person name="Kuo A."/>
            <person name="Thoen E."/>
            <person name="Andreopoulos B."/>
            <person name="Lu D."/>
            <person name="Skrede I."/>
            <person name="Drula E."/>
            <person name="Henrissat B."/>
            <person name="Morin E."/>
            <person name="Kohler A."/>
            <person name="Barry K."/>
            <person name="LaButti K."/>
            <person name="Morin E."/>
            <person name="Salamov A."/>
            <person name="Lipzen A."/>
            <person name="Mereny Z."/>
            <person name="Hegedus B."/>
            <person name="Baldrian P."/>
            <person name="Stursova M."/>
            <person name="Weitz H."/>
            <person name="Taylor A."/>
            <person name="Grigoriev I.V."/>
            <person name="Nagy L.G."/>
            <person name="Martin F."/>
            <person name="Kauserud H."/>
        </authorList>
    </citation>
    <scope>NUCLEOTIDE SEQUENCE</scope>
    <source>
        <strain evidence="2">9284</strain>
    </source>
</reference>
<dbReference type="AlphaFoldDB" id="A0AAD7C999"/>
<accession>A0AAD7C999</accession>
<comment type="caution">
    <text evidence="2">The sequence shown here is derived from an EMBL/GenBank/DDBJ whole genome shotgun (WGS) entry which is preliminary data.</text>
</comment>